<evidence type="ECO:0000256" key="9">
    <source>
        <dbReference type="ARBA" id="ARBA00023136"/>
    </source>
</evidence>
<dbReference type="GO" id="GO:0004573">
    <property type="term" value="F:Glc3Man9GlcNAc2 oligosaccharide glucosidase activity"/>
    <property type="evidence" value="ECO:0007669"/>
    <property type="project" value="UniProtKB-UniRule"/>
</dbReference>
<evidence type="ECO:0000256" key="3">
    <source>
        <dbReference type="ARBA" id="ARBA00010833"/>
    </source>
</evidence>
<feature type="compositionally biased region" description="Polar residues" evidence="14">
    <location>
        <begin position="1"/>
        <end position="21"/>
    </location>
</feature>
<dbReference type="InterPro" id="IPR031335">
    <property type="entry name" value="Glyco_hydro_63_C"/>
</dbReference>
<evidence type="ECO:0000256" key="8">
    <source>
        <dbReference type="ARBA" id="ARBA00022989"/>
    </source>
</evidence>
<dbReference type="InterPro" id="IPR012341">
    <property type="entry name" value="6hp_glycosidase-like_sf"/>
</dbReference>
<evidence type="ECO:0000256" key="4">
    <source>
        <dbReference type="ARBA" id="ARBA00022692"/>
    </source>
</evidence>
<evidence type="ECO:0000256" key="12">
    <source>
        <dbReference type="ARBA" id="ARBA00038888"/>
    </source>
</evidence>
<comment type="similarity">
    <text evidence="3 13">Belongs to the glycosyl hydrolase 63 family.</text>
</comment>
<comment type="pathway">
    <text evidence="2">Glycan metabolism; N-glycan degradation.</text>
</comment>
<evidence type="ECO:0000256" key="1">
    <source>
        <dbReference type="ARBA" id="ARBA00004648"/>
    </source>
</evidence>
<evidence type="ECO:0000256" key="2">
    <source>
        <dbReference type="ARBA" id="ARBA00004740"/>
    </source>
</evidence>
<keyword evidence="4" id="KW-0812">Transmembrane</keyword>
<dbReference type="GO" id="GO:0005789">
    <property type="term" value="C:endoplasmic reticulum membrane"/>
    <property type="evidence" value="ECO:0007669"/>
    <property type="project" value="UniProtKB-SubCell"/>
</dbReference>
<dbReference type="OMA" id="FNWYNTT"/>
<keyword evidence="9" id="KW-0472">Membrane</keyword>
<evidence type="ECO:0000313" key="18">
    <source>
        <dbReference type="Proteomes" id="UP000001070"/>
    </source>
</evidence>
<dbReference type="PANTHER" id="PTHR10412:SF11">
    <property type="entry name" value="MANNOSYL-OLIGOSACCHARIDE GLUCOSIDASE"/>
    <property type="match status" value="1"/>
</dbReference>
<comment type="catalytic activity">
    <reaction evidence="13">
        <text>N(4)-(alpha-D-Glc-(1-&gt;2)-alpha-D-Glc-(1-&gt;3)-alpha-D-Glc-(1-&gt;3)-alpha-D-Man-(1-&gt;2)-alpha-D-Man-(1-&gt;2)-alpha-D-Man-(1-&gt;3)-[alpha-D-Man-(1-&gt;2)-alpha-D-Man-(1-&gt;3)-[alpha-D-Man-(1-&gt;2)-alpha-D-Man-(1-&gt;6)]-alpha-D-Man-(1-&gt;6)]-beta-D-Man-(1-&gt;4)-beta-D-GlcNAc-(1-&gt;4)-beta-D-GlcNAc)-L-asparaginyl-[protein] + H2O = N(4)-(alpha-D-Glc-(1-&gt;3)-alpha-D-Glc-(1-&gt;3)-alpha-D-Man-(1-&gt;2)-alpha-D-Man-(1-&gt;2)-alpha-D-Man-(1-&gt;3)-[alpha-D-Man-(1-&gt;2)-alpha-D-Man-(1-&gt;3)-[alpha-D-Man-(1-&gt;2)-alpha-D-Man-(1-&gt;6)]-alpha-D-Man-(1-&gt;6)]-beta-D-Man-(1-&gt;4)-beta-D-GlcNAc-(1-&gt;4)-beta-D-GlcNAc)-L-asparaginyl-[protein] + beta-D-glucose</text>
        <dbReference type="Rhea" id="RHEA:55988"/>
        <dbReference type="Rhea" id="RHEA-COMP:12806"/>
        <dbReference type="Rhea" id="RHEA-COMP:14355"/>
        <dbReference type="ChEBI" id="CHEBI:15377"/>
        <dbReference type="ChEBI" id="CHEBI:15903"/>
        <dbReference type="ChEBI" id="CHEBI:59082"/>
        <dbReference type="ChEBI" id="CHEBI:132537"/>
        <dbReference type="EC" id="3.2.1.106"/>
    </reaction>
</comment>
<dbReference type="GO" id="GO:0009311">
    <property type="term" value="P:oligosaccharide metabolic process"/>
    <property type="evidence" value="ECO:0007669"/>
    <property type="project" value="UniProtKB-UniRule"/>
</dbReference>
<evidence type="ECO:0000256" key="11">
    <source>
        <dbReference type="ARBA" id="ARBA00023295"/>
    </source>
</evidence>
<keyword evidence="18" id="KW-1185">Reference proteome</keyword>
<gene>
    <name evidence="17" type="primary">Dgri\GH24900</name>
    <name evidence="17" type="ORF">Dgri_GH24900</name>
</gene>
<evidence type="ECO:0000256" key="5">
    <source>
        <dbReference type="ARBA" id="ARBA00022801"/>
    </source>
</evidence>
<evidence type="ECO:0000256" key="10">
    <source>
        <dbReference type="ARBA" id="ARBA00023180"/>
    </source>
</evidence>
<dbReference type="InterPro" id="IPR031631">
    <property type="entry name" value="Glyco_hydro_63N"/>
</dbReference>
<feature type="domain" description="Glycosyl hydrolase family 63 N-terminal" evidence="16">
    <location>
        <begin position="109"/>
        <end position="277"/>
    </location>
</feature>
<keyword evidence="11 13" id="KW-0326">Glycosidase</keyword>
<feature type="compositionally biased region" description="Low complexity" evidence="14">
    <location>
        <begin position="682"/>
        <end position="691"/>
    </location>
</feature>
<dbReference type="Gene3D" id="2.70.98.110">
    <property type="entry name" value="Glycosyl hydrolase family 63, N-terminal domain"/>
    <property type="match status" value="1"/>
</dbReference>
<dbReference type="STRING" id="7222.B4JNW2"/>
<dbReference type="HOGENOM" id="CLU_007380_1_0_1"/>
<organism evidence="18">
    <name type="scientific">Drosophila grimshawi</name>
    <name type="common">Hawaiian fruit fly</name>
    <name type="synonym">Idiomyia grimshawi</name>
    <dbReference type="NCBI Taxonomy" id="7222"/>
    <lineage>
        <taxon>Eukaryota</taxon>
        <taxon>Metazoa</taxon>
        <taxon>Ecdysozoa</taxon>
        <taxon>Arthropoda</taxon>
        <taxon>Hexapoda</taxon>
        <taxon>Insecta</taxon>
        <taxon>Pterygota</taxon>
        <taxon>Neoptera</taxon>
        <taxon>Endopterygota</taxon>
        <taxon>Diptera</taxon>
        <taxon>Brachycera</taxon>
        <taxon>Muscomorpha</taxon>
        <taxon>Ephydroidea</taxon>
        <taxon>Drosophilidae</taxon>
        <taxon>Drosophila</taxon>
        <taxon>Hawaiian Drosophila</taxon>
    </lineage>
</organism>
<dbReference type="OrthoDB" id="410058at2759"/>
<dbReference type="EMBL" id="CH916371">
    <property type="protein sequence ID" value="EDV92405.1"/>
    <property type="molecule type" value="Genomic_DNA"/>
</dbReference>
<dbReference type="GO" id="GO:0006487">
    <property type="term" value="P:protein N-linked glycosylation"/>
    <property type="evidence" value="ECO:0007669"/>
    <property type="project" value="UniProtKB-UniRule"/>
</dbReference>
<feature type="region of interest" description="Disordered" evidence="14">
    <location>
        <begin position="1"/>
        <end position="27"/>
    </location>
</feature>
<feature type="domain" description="Glycosyl hydrolase family 63 C-terminal" evidence="15">
    <location>
        <begin position="358"/>
        <end position="860"/>
    </location>
</feature>
<dbReference type="PhylomeDB" id="B4JNW2"/>
<evidence type="ECO:0000256" key="6">
    <source>
        <dbReference type="ARBA" id="ARBA00022824"/>
    </source>
</evidence>
<evidence type="ECO:0000256" key="14">
    <source>
        <dbReference type="SAM" id="MobiDB-lite"/>
    </source>
</evidence>
<dbReference type="FunFam" id="1.50.10.10:FF:000009">
    <property type="entry name" value="mannosyl-oligosaccharide glucosidase"/>
    <property type="match status" value="1"/>
</dbReference>
<reference evidence="17 18" key="1">
    <citation type="journal article" date="2007" name="Nature">
        <title>Evolution of genes and genomes on the Drosophila phylogeny.</title>
        <authorList>
            <consortium name="Drosophila 12 Genomes Consortium"/>
            <person name="Clark A.G."/>
            <person name="Eisen M.B."/>
            <person name="Smith D.R."/>
            <person name="Bergman C.M."/>
            <person name="Oliver B."/>
            <person name="Markow T.A."/>
            <person name="Kaufman T.C."/>
            <person name="Kellis M."/>
            <person name="Gelbart W."/>
            <person name="Iyer V.N."/>
            <person name="Pollard D.A."/>
            <person name="Sackton T.B."/>
            <person name="Larracuente A.M."/>
            <person name="Singh N.D."/>
            <person name="Abad J.P."/>
            <person name="Abt D.N."/>
            <person name="Adryan B."/>
            <person name="Aguade M."/>
            <person name="Akashi H."/>
            <person name="Anderson W.W."/>
            <person name="Aquadro C.F."/>
            <person name="Ardell D.H."/>
            <person name="Arguello R."/>
            <person name="Artieri C.G."/>
            <person name="Barbash D.A."/>
            <person name="Barker D."/>
            <person name="Barsanti P."/>
            <person name="Batterham P."/>
            <person name="Batzoglou S."/>
            <person name="Begun D."/>
            <person name="Bhutkar A."/>
            <person name="Blanco E."/>
            <person name="Bosak S.A."/>
            <person name="Bradley R.K."/>
            <person name="Brand A.D."/>
            <person name="Brent M.R."/>
            <person name="Brooks A.N."/>
            <person name="Brown R.H."/>
            <person name="Butlin R.K."/>
            <person name="Caggese C."/>
            <person name="Calvi B.R."/>
            <person name="Bernardo de Carvalho A."/>
            <person name="Caspi A."/>
            <person name="Castrezana S."/>
            <person name="Celniker S.E."/>
            <person name="Chang J.L."/>
            <person name="Chapple C."/>
            <person name="Chatterji S."/>
            <person name="Chinwalla A."/>
            <person name="Civetta A."/>
            <person name="Clifton S.W."/>
            <person name="Comeron J.M."/>
            <person name="Costello J.C."/>
            <person name="Coyne J.A."/>
            <person name="Daub J."/>
            <person name="David R.G."/>
            <person name="Delcher A.L."/>
            <person name="Delehaunty K."/>
            <person name="Do C.B."/>
            <person name="Ebling H."/>
            <person name="Edwards K."/>
            <person name="Eickbush T."/>
            <person name="Evans J.D."/>
            <person name="Filipski A."/>
            <person name="Findeiss S."/>
            <person name="Freyhult E."/>
            <person name="Fulton L."/>
            <person name="Fulton R."/>
            <person name="Garcia A.C."/>
            <person name="Gardiner A."/>
            <person name="Garfield D.A."/>
            <person name="Garvin B.E."/>
            <person name="Gibson G."/>
            <person name="Gilbert D."/>
            <person name="Gnerre S."/>
            <person name="Godfrey J."/>
            <person name="Good R."/>
            <person name="Gotea V."/>
            <person name="Gravely B."/>
            <person name="Greenberg A.J."/>
            <person name="Griffiths-Jones S."/>
            <person name="Gross S."/>
            <person name="Guigo R."/>
            <person name="Gustafson E.A."/>
            <person name="Haerty W."/>
            <person name="Hahn M.W."/>
            <person name="Halligan D.L."/>
            <person name="Halpern A.L."/>
            <person name="Halter G.M."/>
            <person name="Han M.V."/>
            <person name="Heger A."/>
            <person name="Hillier L."/>
            <person name="Hinrichs A.S."/>
            <person name="Holmes I."/>
            <person name="Hoskins R.A."/>
            <person name="Hubisz M.J."/>
            <person name="Hultmark D."/>
            <person name="Huntley M.A."/>
            <person name="Jaffe D.B."/>
            <person name="Jagadeeshan S."/>
            <person name="Jeck W.R."/>
            <person name="Johnson J."/>
            <person name="Jones C.D."/>
            <person name="Jordan W.C."/>
            <person name="Karpen G.H."/>
            <person name="Kataoka E."/>
            <person name="Keightley P.D."/>
            <person name="Kheradpour P."/>
            <person name="Kirkness E.F."/>
            <person name="Koerich L.B."/>
            <person name="Kristiansen K."/>
            <person name="Kudrna D."/>
            <person name="Kulathinal R.J."/>
            <person name="Kumar S."/>
            <person name="Kwok R."/>
            <person name="Lander E."/>
            <person name="Langley C.H."/>
            <person name="Lapoint R."/>
            <person name="Lazzaro B.P."/>
            <person name="Lee S.J."/>
            <person name="Levesque L."/>
            <person name="Li R."/>
            <person name="Lin C.F."/>
            <person name="Lin M.F."/>
            <person name="Lindblad-Toh K."/>
            <person name="Llopart A."/>
            <person name="Long M."/>
            <person name="Low L."/>
            <person name="Lozovsky E."/>
            <person name="Lu J."/>
            <person name="Luo M."/>
            <person name="Machado C.A."/>
            <person name="Makalowski W."/>
            <person name="Marzo M."/>
            <person name="Matsuda M."/>
            <person name="Matzkin L."/>
            <person name="McAllister B."/>
            <person name="McBride C.S."/>
            <person name="McKernan B."/>
            <person name="McKernan K."/>
            <person name="Mendez-Lago M."/>
            <person name="Minx P."/>
            <person name="Mollenhauer M.U."/>
            <person name="Montooth K."/>
            <person name="Mount S.M."/>
            <person name="Mu X."/>
            <person name="Myers E."/>
            <person name="Negre B."/>
            <person name="Newfeld S."/>
            <person name="Nielsen R."/>
            <person name="Noor M.A."/>
            <person name="O'Grady P."/>
            <person name="Pachter L."/>
            <person name="Papaceit M."/>
            <person name="Parisi M.J."/>
            <person name="Parisi M."/>
            <person name="Parts L."/>
            <person name="Pedersen J.S."/>
            <person name="Pesole G."/>
            <person name="Phillippy A.M."/>
            <person name="Ponting C.P."/>
            <person name="Pop M."/>
            <person name="Porcelli D."/>
            <person name="Powell J.R."/>
            <person name="Prohaska S."/>
            <person name="Pruitt K."/>
            <person name="Puig M."/>
            <person name="Quesneville H."/>
            <person name="Ram K.R."/>
            <person name="Rand D."/>
            <person name="Rasmussen M.D."/>
            <person name="Reed L.K."/>
            <person name="Reenan R."/>
            <person name="Reily A."/>
            <person name="Remington K.A."/>
            <person name="Rieger T.T."/>
            <person name="Ritchie M.G."/>
            <person name="Robin C."/>
            <person name="Rogers Y.H."/>
            <person name="Rohde C."/>
            <person name="Rozas J."/>
            <person name="Rubenfield M.J."/>
            <person name="Ruiz A."/>
            <person name="Russo S."/>
            <person name="Salzberg S.L."/>
            <person name="Sanchez-Gracia A."/>
            <person name="Saranga D.J."/>
            <person name="Sato H."/>
            <person name="Schaeffer S.W."/>
            <person name="Schatz M.C."/>
            <person name="Schlenke T."/>
            <person name="Schwartz R."/>
            <person name="Segarra C."/>
            <person name="Singh R.S."/>
            <person name="Sirot L."/>
            <person name="Sirota M."/>
            <person name="Sisneros N.B."/>
            <person name="Smith C.D."/>
            <person name="Smith T.F."/>
            <person name="Spieth J."/>
            <person name="Stage D.E."/>
            <person name="Stark A."/>
            <person name="Stephan W."/>
            <person name="Strausberg R.L."/>
            <person name="Strempel S."/>
            <person name="Sturgill D."/>
            <person name="Sutton G."/>
            <person name="Sutton G.G."/>
            <person name="Tao W."/>
            <person name="Teichmann S."/>
            <person name="Tobari Y.N."/>
            <person name="Tomimura Y."/>
            <person name="Tsolas J.M."/>
            <person name="Valente V.L."/>
            <person name="Venter E."/>
            <person name="Venter J.C."/>
            <person name="Vicario S."/>
            <person name="Vieira F.G."/>
            <person name="Vilella A.J."/>
            <person name="Villasante A."/>
            <person name="Walenz B."/>
            <person name="Wang J."/>
            <person name="Wasserman M."/>
            <person name="Watts T."/>
            <person name="Wilson D."/>
            <person name="Wilson R.K."/>
            <person name="Wing R.A."/>
            <person name="Wolfner M.F."/>
            <person name="Wong A."/>
            <person name="Wong G.K."/>
            <person name="Wu C.I."/>
            <person name="Wu G."/>
            <person name="Yamamoto D."/>
            <person name="Yang H.P."/>
            <person name="Yang S.P."/>
            <person name="Yorke J.A."/>
            <person name="Yoshida K."/>
            <person name="Zdobnov E."/>
            <person name="Zhang P."/>
            <person name="Zhang Y."/>
            <person name="Zimin A.V."/>
            <person name="Baldwin J."/>
            <person name="Abdouelleil A."/>
            <person name="Abdulkadir J."/>
            <person name="Abebe A."/>
            <person name="Abera B."/>
            <person name="Abreu J."/>
            <person name="Acer S.C."/>
            <person name="Aftuck L."/>
            <person name="Alexander A."/>
            <person name="An P."/>
            <person name="Anderson E."/>
            <person name="Anderson S."/>
            <person name="Arachi H."/>
            <person name="Azer M."/>
            <person name="Bachantsang P."/>
            <person name="Barry A."/>
            <person name="Bayul T."/>
            <person name="Berlin A."/>
            <person name="Bessette D."/>
            <person name="Bloom T."/>
            <person name="Blye J."/>
            <person name="Boguslavskiy L."/>
            <person name="Bonnet C."/>
            <person name="Boukhgalter B."/>
            <person name="Bourzgui I."/>
            <person name="Brown A."/>
            <person name="Cahill P."/>
            <person name="Channer S."/>
            <person name="Cheshatsang Y."/>
            <person name="Chuda L."/>
            <person name="Citroen M."/>
            <person name="Collymore A."/>
            <person name="Cooke P."/>
            <person name="Costello M."/>
            <person name="D'Aco K."/>
            <person name="Daza R."/>
            <person name="De Haan G."/>
            <person name="DeGray S."/>
            <person name="DeMaso C."/>
            <person name="Dhargay N."/>
            <person name="Dooley K."/>
            <person name="Dooley E."/>
            <person name="Doricent M."/>
            <person name="Dorje P."/>
            <person name="Dorjee K."/>
            <person name="Dupes A."/>
            <person name="Elong R."/>
            <person name="Falk J."/>
            <person name="Farina A."/>
            <person name="Faro S."/>
            <person name="Ferguson D."/>
            <person name="Fisher S."/>
            <person name="Foley C.D."/>
            <person name="Franke A."/>
            <person name="Friedrich D."/>
            <person name="Gadbois L."/>
            <person name="Gearin G."/>
            <person name="Gearin C.R."/>
            <person name="Giannoukos G."/>
            <person name="Goode T."/>
            <person name="Graham J."/>
            <person name="Grandbois E."/>
            <person name="Grewal S."/>
            <person name="Gyaltsen K."/>
            <person name="Hafez N."/>
            <person name="Hagos B."/>
            <person name="Hall J."/>
            <person name="Henson C."/>
            <person name="Hollinger A."/>
            <person name="Honan T."/>
            <person name="Huard M.D."/>
            <person name="Hughes L."/>
            <person name="Hurhula B."/>
            <person name="Husby M.E."/>
            <person name="Kamat A."/>
            <person name="Kanga B."/>
            <person name="Kashin S."/>
            <person name="Khazanovich D."/>
            <person name="Kisner P."/>
            <person name="Lance K."/>
            <person name="Lara M."/>
            <person name="Lee W."/>
            <person name="Lennon N."/>
            <person name="Letendre F."/>
            <person name="LeVine R."/>
            <person name="Lipovsky A."/>
            <person name="Liu X."/>
            <person name="Liu J."/>
            <person name="Liu S."/>
            <person name="Lokyitsang T."/>
            <person name="Lokyitsang Y."/>
            <person name="Lubonja R."/>
            <person name="Lui A."/>
            <person name="MacDonald P."/>
            <person name="Magnisalis V."/>
            <person name="Maru K."/>
            <person name="Matthews C."/>
            <person name="McCusker W."/>
            <person name="McDonough S."/>
            <person name="Mehta T."/>
            <person name="Meldrim J."/>
            <person name="Meneus L."/>
            <person name="Mihai O."/>
            <person name="Mihalev A."/>
            <person name="Mihova T."/>
            <person name="Mittelman R."/>
            <person name="Mlenga V."/>
            <person name="Montmayeur A."/>
            <person name="Mulrain L."/>
            <person name="Navidi A."/>
            <person name="Naylor J."/>
            <person name="Negash T."/>
            <person name="Nguyen T."/>
            <person name="Nguyen N."/>
            <person name="Nicol R."/>
            <person name="Norbu C."/>
            <person name="Norbu N."/>
            <person name="Novod N."/>
            <person name="O'Neill B."/>
            <person name="Osman S."/>
            <person name="Markiewicz E."/>
            <person name="Oyono O.L."/>
            <person name="Patti C."/>
            <person name="Phunkhang P."/>
            <person name="Pierre F."/>
            <person name="Priest M."/>
            <person name="Raghuraman S."/>
            <person name="Rege F."/>
            <person name="Reyes R."/>
            <person name="Rise C."/>
            <person name="Rogov P."/>
            <person name="Ross K."/>
            <person name="Ryan E."/>
            <person name="Settipalli S."/>
            <person name="Shea T."/>
            <person name="Sherpa N."/>
            <person name="Shi L."/>
            <person name="Shih D."/>
            <person name="Sparrow T."/>
            <person name="Spaulding J."/>
            <person name="Stalker J."/>
            <person name="Stange-Thomann N."/>
            <person name="Stavropoulos S."/>
            <person name="Stone C."/>
            <person name="Strader C."/>
            <person name="Tesfaye S."/>
            <person name="Thomson T."/>
            <person name="Thoulutsang Y."/>
            <person name="Thoulutsang D."/>
            <person name="Topham K."/>
            <person name="Topping I."/>
            <person name="Tsamla T."/>
            <person name="Vassiliev H."/>
            <person name="Vo A."/>
            <person name="Wangchuk T."/>
            <person name="Wangdi T."/>
            <person name="Weiand M."/>
            <person name="Wilkinson J."/>
            <person name="Wilson A."/>
            <person name="Yadav S."/>
            <person name="Young G."/>
            <person name="Yu Q."/>
            <person name="Zembek L."/>
            <person name="Zhong D."/>
            <person name="Zimmer A."/>
            <person name="Zwirko Z."/>
            <person name="Jaffe D.B."/>
            <person name="Alvarez P."/>
            <person name="Brockman W."/>
            <person name="Butler J."/>
            <person name="Chin C."/>
            <person name="Gnerre S."/>
            <person name="Grabherr M."/>
            <person name="Kleber M."/>
            <person name="Mauceli E."/>
            <person name="MacCallum I."/>
        </authorList>
    </citation>
    <scope>NUCLEOTIDE SEQUENCE [LARGE SCALE GENOMIC DNA]</scope>
    <source>
        <strain evidence="18">Tucson 15287-2541.00</strain>
    </source>
</reference>
<dbReference type="Proteomes" id="UP000001070">
    <property type="component" value="Unassembled WGS sequence"/>
</dbReference>
<dbReference type="InterPro" id="IPR004888">
    <property type="entry name" value="Glycoside_hydrolase_63"/>
</dbReference>
<evidence type="ECO:0000256" key="7">
    <source>
        <dbReference type="ARBA" id="ARBA00022968"/>
    </source>
</evidence>
<dbReference type="KEGG" id="dgr:6565583"/>
<proteinExistence type="inferred from homology"/>
<dbReference type="SUPFAM" id="SSF48208">
    <property type="entry name" value="Six-hairpin glycosidases"/>
    <property type="match status" value="1"/>
</dbReference>
<keyword evidence="7" id="KW-0735">Signal-anchor</keyword>
<dbReference type="InterPro" id="IPR038518">
    <property type="entry name" value="Glyco_hydro_63N_sf"/>
</dbReference>
<keyword evidence="5 13" id="KW-0378">Hydrolase</keyword>
<keyword evidence="10" id="KW-0325">Glycoprotein</keyword>
<dbReference type="SMR" id="B4JNW2"/>
<sequence length="862" mass="97536">MARNAGGSNNNTPKTNQNETPAATAAAAAAAAAASAKSKQRSSSSNRSNLNWNLSSSLMLDKWKTLVGCVCLAIASYFGYLGYLETRVNTPLDNQKMVLLTGLDDPERYWGTYRPQTYFGLKTRDPHSLVMGLMWYTPSNLGPNGAGIRHWCEQSDKLDGYGWTHHDGRSFGVQDIQDMPFEVKTSFVKYNGDKQFGGDWTARISVRNTTRAWDRSISLIWYVALDERTNGHIKYVSDEKSPEPGVYGESQGLGEFQVRFHPAKGRILHKSYLSTVAPSLAKLKDTIFAHFRAFTSKQGQRFIGLPGEIISQNGLPSTNPEPNLIAIQITAEVDFTLDITYQSTSGFALGESIPKPPTGRAYTDSLLEKIGAFEKRFEDTFQLAAKGYAADEIRFARNAFSNMIGGIGYFYGASRVQSVHTQNPVPYWKAPLYTAVPSRSFFPRGFLWDEGFHGLLISAWDVDIELDIICHWFDLLNIEGWIPREQILGVEALAKVPDEFVIQRNSNANPPTFFLTLRKLLNHHKQQLAQKGRFATLERLYPRLQAWFTWYNTTQRGEVLGTYLWRGRNASTVRELNPKSLSSGLDDYPRASHPTPLERHVDLRCWIALAASVMAELSSLLGKDDVKYYETASYLTDNGLLNRLHLDPFSEHYADWGLHTDAVALKQTPPPLSTQRTAGKRSQSSSTSSSSLPAPEKQRYVLKQPDYKFVDSMFGYVSLFPLLLEQLEHDSPYLGRMLQDLRDPEMLWTNYGLRSLAKNSPMYMKRNTEHDPPYWRGPIWININYLAVKALRHYGKIEGPFAQTARQIYGELRDNLVKNIYRQYKRTGYIWEQYDDKTGEGKGCSPFTGWSGLVVLLMAEQF</sequence>
<dbReference type="EC" id="3.2.1.106" evidence="12 13"/>
<evidence type="ECO:0000256" key="13">
    <source>
        <dbReference type="RuleBase" id="RU368089"/>
    </source>
</evidence>
<comment type="subcellular location">
    <subcellularLocation>
        <location evidence="1 13">Endoplasmic reticulum membrane</location>
        <topology evidence="1 13">Single-pass type II membrane protein</topology>
    </subcellularLocation>
</comment>
<dbReference type="Gene3D" id="1.50.10.10">
    <property type="match status" value="1"/>
</dbReference>
<evidence type="ECO:0000313" key="17">
    <source>
        <dbReference type="EMBL" id="EDV92405.1"/>
    </source>
</evidence>
<dbReference type="InParanoid" id="B4JNW2"/>
<accession>B4JNW2</accession>
<dbReference type="InterPro" id="IPR008928">
    <property type="entry name" value="6-hairpin_glycosidase_sf"/>
</dbReference>
<comment type="function">
    <text evidence="13">Cleaves the distal alpha 1,2-linked glucose residue from the Glc(3)Man(9)GlcNAc(2) oligosaccharide precursor.</text>
</comment>
<dbReference type="FunCoup" id="B4JNW2">
    <property type="interactions" value="1364"/>
</dbReference>
<dbReference type="eggNOG" id="KOG2161">
    <property type="taxonomic scope" value="Eukaryota"/>
</dbReference>
<dbReference type="Pfam" id="PF16923">
    <property type="entry name" value="Glyco_hydro_63N"/>
    <property type="match status" value="1"/>
</dbReference>
<evidence type="ECO:0000259" key="16">
    <source>
        <dbReference type="Pfam" id="PF16923"/>
    </source>
</evidence>
<protein>
    <recommendedName>
        <fullName evidence="12 13">Mannosyl-oligosaccharide glucosidase</fullName>
        <ecNumber evidence="12 13">3.2.1.106</ecNumber>
    </recommendedName>
</protein>
<evidence type="ECO:0000259" key="15">
    <source>
        <dbReference type="Pfam" id="PF03200"/>
    </source>
</evidence>
<dbReference type="AlphaFoldDB" id="B4JNW2"/>
<dbReference type="PANTHER" id="PTHR10412">
    <property type="entry name" value="MANNOSYL-OLIGOSACCHARIDE GLUCOSIDASE"/>
    <property type="match status" value="1"/>
</dbReference>
<name>B4JNW2_DROGR</name>
<keyword evidence="8" id="KW-1133">Transmembrane helix</keyword>
<keyword evidence="6 13" id="KW-0256">Endoplasmic reticulum</keyword>
<feature type="region of interest" description="Disordered" evidence="14">
    <location>
        <begin position="668"/>
        <end position="696"/>
    </location>
</feature>
<dbReference type="Pfam" id="PF03200">
    <property type="entry name" value="Glyco_hydro_63"/>
    <property type="match status" value="1"/>
</dbReference>